<comment type="caution">
    <text evidence="4">The sequence shown here is derived from an EMBL/GenBank/DDBJ whole genome shotgun (WGS) entry which is preliminary data.</text>
</comment>
<dbReference type="PROSITE" id="PS50297">
    <property type="entry name" value="ANK_REP_REGION"/>
    <property type="match status" value="2"/>
</dbReference>
<evidence type="ECO:0000313" key="4">
    <source>
        <dbReference type="EMBL" id="OAX81503.1"/>
    </source>
</evidence>
<name>A0A1B7NXM5_9EURO</name>
<dbReference type="PROSITE" id="PS50088">
    <property type="entry name" value="ANK_REPEAT"/>
    <property type="match status" value="2"/>
</dbReference>
<dbReference type="EMBL" id="LGUA01000464">
    <property type="protein sequence ID" value="OAX81503.1"/>
    <property type="molecule type" value="Genomic_DNA"/>
</dbReference>
<sequence length="209" mass="23441">MSGRVEDCPLFTLQSQEKQEQCKLRLPKVLTHEQCQIHNGLPGNVSILRGPAAEDKENIYKRGQLSLAVDKEPVSKIIKLMNDKNKIEETDTKGRTALSWAAEWGFLDVVELLLNSGAEIDNVALDGRSSLSWAAESGSLVVVKLLVERGANVNLKDMEGSAPLGYSYWCGRVVSLLSWKIWRETHRIKGLNVDCFRCRFRFLKLGALK</sequence>
<evidence type="ECO:0000256" key="2">
    <source>
        <dbReference type="ARBA" id="ARBA00023043"/>
    </source>
</evidence>
<dbReference type="OrthoDB" id="4188641at2759"/>
<reference evidence="4 5" key="1">
    <citation type="submission" date="2015-07" db="EMBL/GenBank/DDBJ databases">
        <title>Emmonsia species relationships and genome sequence.</title>
        <authorList>
            <person name="Cuomo C.A."/>
            <person name="Schwartz I.S."/>
            <person name="Kenyon C."/>
            <person name="de Hoog G.S."/>
            <person name="Govender N.P."/>
            <person name="Botha A."/>
            <person name="Moreno L."/>
            <person name="de Vries M."/>
            <person name="Munoz J.F."/>
            <person name="Stielow J.B."/>
        </authorList>
    </citation>
    <scope>NUCLEOTIDE SEQUENCE [LARGE SCALE GENOMIC DNA]</scope>
    <source>
        <strain evidence="4 5">CBS 136260</strain>
    </source>
</reference>
<evidence type="ECO:0000313" key="5">
    <source>
        <dbReference type="Proteomes" id="UP000091918"/>
    </source>
</evidence>
<dbReference type="AlphaFoldDB" id="A0A1B7NXM5"/>
<protein>
    <submittedName>
        <fullName evidence="4">Uncharacterized protein</fullName>
    </submittedName>
</protein>
<dbReference type="Gene3D" id="1.25.40.20">
    <property type="entry name" value="Ankyrin repeat-containing domain"/>
    <property type="match status" value="1"/>
</dbReference>
<dbReference type="Proteomes" id="UP000091918">
    <property type="component" value="Unassembled WGS sequence"/>
</dbReference>
<organism evidence="4 5">
    <name type="scientific">Emergomyces africanus</name>
    <dbReference type="NCBI Taxonomy" id="1955775"/>
    <lineage>
        <taxon>Eukaryota</taxon>
        <taxon>Fungi</taxon>
        <taxon>Dikarya</taxon>
        <taxon>Ascomycota</taxon>
        <taxon>Pezizomycotina</taxon>
        <taxon>Eurotiomycetes</taxon>
        <taxon>Eurotiomycetidae</taxon>
        <taxon>Onygenales</taxon>
        <taxon>Ajellomycetaceae</taxon>
        <taxon>Emergomyces</taxon>
    </lineage>
</organism>
<proteinExistence type="predicted"/>
<dbReference type="SMART" id="SM00248">
    <property type="entry name" value="ANK"/>
    <property type="match status" value="2"/>
</dbReference>
<keyword evidence="2 3" id="KW-0040">ANK repeat</keyword>
<dbReference type="PRINTS" id="PR01415">
    <property type="entry name" value="ANKYRIN"/>
</dbReference>
<dbReference type="STRING" id="1658172.A0A1B7NXM5"/>
<feature type="repeat" description="ANK" evidence="3">
    <location>
        <begin position="126"/>
        <end position="158"/>
    </location>
</feature>
<gene>
    <name evidence="4" type="ORF">ACJ72_04161</name>
</gene>
<dbReference type="PANTHER" id="PTHR24171">
    <property type="entry name" value="ANKYRIN REPEAT DOMAIN-CONTAINING PROTEIN 39-RELATED"/>
    <property type="match status" value="1"/>
</dbReference>
<dbReference type="SUPFAM" id="SSF48403">
    <property type="entry name" value="Ankyrin repeat"/>
    <property type="match status" value="1"/>
</dbReference>
<keyword evidence="5" id="KW-1185">Reference proteome</keyword>
<evidence type="ECO:0000256" key="3">
    <source>
        <dbReference type="PROSITE-ProRule" id="PRU00023"/>
    </source>
</evidence>
<accession>A0A1B7NXM5</accession>
<dbReference type="InterPro" id="IPR002110">
    <property type="entry name" value="Ankyrin_rpt"/>
</dbReference>
<dbReference type="Pfam" id="PF12796">
    <property type="entry name" value="Ank_2"/>
    <property type="match status" value="1"/>
</dbReference>
<keyword evidence="1" id="KW-0677">Repeat</keyword>
<dbReference type="InterPro" id="IPR036770">
    <property type="entry name" value="Ankyrin_rpt-contain_sf"/>
</dbReference>
<feature type="repeat" description="ANK" evidence="3">
    <location>
        <begin position="93"/>
        <end position="125"/>
    </location>
</feature>
<evidence type="ECO:0000256" key="1">
    <source>
        <dbReference type="ARBA" id="ARBA00022737"/>
    </source>
</evidence>